<evidence type="ECO:0000313" key="1">
    <source>
        <dbReference type="EMBL" id="KYG72785.1"/>
    </source>
</evidence>
<organism evidence="1 2">
    <name type="scientific">Roseivirga echinicomitans</name>
    <dbReference type="NCBI Taxonomy" id="296218"/>
    <lineage>
        <taxon>Bacteria</taxon>
        <taxon>Pseudomonadati</taxon>
        <taxon>Bacteroidota</taxon>
        <taxon>Cytophagia</taxon>
        <taxon>Cytophagales</taxon>
        <taxon>Roseivirgaceae</taxon>
        <taxon>Roseivirga</taxon>
    </lineage>
</organism>
<name>A0A150X225_9BACT</name>
<dbReference type="STRING" id="296218.AWN68_08765"/>
<dbReference type="RefSeq" id="WP_068417312.1">
    <property type="nucleotide sequence ID" value="NZ_LRDB01000050.1"/>
</dbReference>
<comment type="caution">
    <text evidence="1">The sequence shown here is derived from an EMBL/GenBank/DDBJ whole genome shotgun (WGS) entry which is preliminary data.</text>
</comment>
<dbReference type="EMBL" id="LRDB01000050">
    <property type="protein sequence ID" value="KYG72785.1"/>
    <property type="molecule type" value="Genomic_DNA"/>
</dbReference>
<reference evidence="1 2" key="1">
    <citation type="submission" date="2016-01" db="EMBL/GenBank/DDBJ databases">
        <title>Genome sequencing of Roseivirga echinicomitans KMM 6058.</title>
        <authorList>
            <person name="Selvaratnam C."/>
            <person name="Thevarajoo S."/>
            <person name="Goh K.M."/>
            <person name="Ee R."/>
            <person name="Chan K.-G."/>
            <person name="Chong C.S."/>
        </authorList>
    </citation>
    <scope>NUCLEOTIDE SEQUENCE [LARGE SCALE GENOMIC DNA]</scope>
    <source>
        <strain evidence="1 2">KMM 6058</strain>
    </source>
</reference>
<proteinExistence type="predicted"/>
<evidence type="ECO:0000313" key="2">
    <source>
        <dbReference type="Proteomes" id="UP000075615"/>
    </source>
</evidence>
<dbReference type="AlphaFoldDB" id="A0A150X225"/>
<protein>
    <submittedName>
        <fullName evidence="1">Uncharacterized protein</fullName>
    </submittedName>
</protein>
<dbReference type="Proteomes" id="UP000075615">
    <property type="component" value="Unassembled WGS sequence"/>
</dbReference>
<dbReference type="OrthoDB" id="1165055at2"/>
<gene>
    <name evidence="1" type="ORF">AWN68_08765</name>
</gene>
<keyword evidence="2" id="KW-1185">Reference proteome</keyword>
<accession>A0A150X225</accession>
<sequence length="182" mass="20533">MKFIGNINLSNQEDYQAIYASQLYGTFFCVFGKFTCLAIEKDEYTLDKIEFKIINYKGIINLGISDVKGIFDLKDGAGNIIKAINIEVRGLCEADEFQLNCSGVKLNKNELLIAERTVKPMHEEVALSGSVFDNEYYYREGLPDLDGLFSNRSPQPMSVFNQVAIFKEFPGTICPRGTNRII</sequence>